<organism evidence="1 2">
    <name type="scientific">Myodes glareolus</name>
    <name type="common">Bank vole</name>
    <name type="synonym">Clethrionomys glareolus</name>
    <dbReference type="NCBI Taxonomy" id="447135"/>
    <lineage>
        <taxon>Eukaryota</taxon>
        <taxon>Metazoa</taxon>
        <taxon>Chordata</taxon>
        <taxon>Craniata</taxon>
        <taxon>Vertebrata</taxon>
        <taxon>Euteleostomi</taxon>
        <taxon>Mammalia</taxon>
        <taxon>Eutheria</taxon>
        <taxon>Euarchontoglires</taxon>
        <taxon>Glires</taxon>
        <taxon>Rodentia</taxon>
        <taxon>Myomorpha</taxon>
        <taxon>Muroidea</taxon>
        <taxon>Cricetidae</taxon>
        <taxon>Arvicolinae</taxon>
        <taxon>Myodes</taxon>
    </lineage>
</organism>
<evidence type="ECO:0000313" key="1">
    <source>
        <dbReference type="EMBL" id="KAK7813138.1"/>
    </source>
</evidence>
<proteinExistence type="predicted"/>
<protein>
    <submittedName>
        <fullName evidence="1">Uncharacterized protein</fullName>
    </submittedName>
</protein>
<accession>A0AAW0IF52</accession>
<dbReference type="Proteomes" id="UP001488838">
    <property type="component" value="Unassembled WGS sequence"/>
</dbReference>
<keyword evidence="2" id="KW-1185">Reference proteome</keyword>
<name>A0AAW0IF52_MYOGA</name>
<sequence length="80" mass="8595">MEGISGSSDVSCYLLKNMGFLREQYGLAGYGKTSEPEMGVTMSLTDRSFNTTFLGPAAGGSAVAVRRYRNNSIMKEESIG</sequence>
<comment type="caution">
    <text evidence="1">The sequence shown here is derived from an EMBL/GenBank/DDBJ whole genome shotgun (WGS) entry which is preliminary data.</text>
</comment>
<evidence type="ECO:0000313" key="2">
    <source>
        <dbReference type="Proteomes" id="UP001488838"/>
    </source>
</evidence>
<reference evidence="1 2" key="1">
    <citation type="journal article" date="2023" name="bioRxiv">
        <title>Conserved and derived expression patterns and positive selection on dental genes reveal complex evolutionary context of ever-growing rodent molars.</title>
        <authorList>
            <person name="Calamari Z.T."/>
            <person name="Song A."/>
            <person name="Cohen E."/>
            <person name="Akter M."/>
            <person name="Roy R.D."/>
            <person name="Hallikas O."/>
            <person name="Christensen M.M."/>
            <person name="Li P."/>
            <person name="Marangoni P."/>
            <person name="Jernvall J."/>
            <person name="Klein O.D."/>
        </authorList>
    </citation>
    <scope>NUCLEOTIDE SEQUENCE [LARGE SCALE GENOMIC DNA]</scope>
    <source>
        <strain evidence="1">V071</strain>
    </source>
</reference>
<dbReference type="EMBL" id="JBBHLL010000138">
    <property type="protein sequence ID" value="KAK7813138.1"/>
    <property type="molecule type" value="Genomic_DNA"/>
</dbReference>
<gene>
    <name evidence="1" type="ORF">U0070_005043</name>
</gene>
<dbReference type="AlphaFoldDB" id="A0AAW0IF52"/>